<dbReference type="PANTHER" id="PTHR33392:SF6">
    <property type="entry name" value="POLYISOPRENYL-TEICHOIC ACID--PEPTIDOGLYCAN TEICHOIC ACID TRANSFERASE TAGU"/>
    <property type="match status" value="1"/>
</dbReference>
<evidence type="ECO:0000259" key="3">
    <source>
        <dbReference type="Pfam" id="PF03816"/>
    </source>
</evidence>
<dbReference type="EMBL" id="LK932410">
    <property type="protein sequence ID" value="CDS89088.1"/>
    <property type="molecule type" value="Genomic_DNA"/>
</dbReference>
<dbReference type="RefSeq" id="WP_016728918.1">
    <property type="nucleotide sequence ID" value="NZ_BAABSG010000003.1"/>
</dbReference>
<sequence length="321" mass="36460">MSKLKKFVILLAFLVVIFPISVYGYFYYKLSAIHDSSISSDLLNNNDHKNEDGIINILLMGTDARPNEDSSRSDAMMILTIDNKHNDIKLTSLARDSYVDIPGHGKQKLTHAYAYGQADLLIQTIEENFNIDIQNYACVNFESFMYIIDAIGGVEVTVEKGEIRELNKFIPETYKWNKSDDKGSIQYIRNSGKQTLNGYQALSFARIRHNDTAFARDGRQRQIIQAIIKKTETLPVTKYPGLLDAVLPYVKTNMKPNAILSLGAQVLKMGDLNIKQFEFPIDDEIHSTGGIYGKAGWVLRFDPDTLDILHDFIFNDIEFKQ</sequence>
<evidence type="ECO:0000313" key="4">
    <source>
        <dbReference type="EMBL" id="CDS88418.1"/>
    </source>
</evidence>
<dbReference type="EMBL" id="LK932523">
    <property type="protein sequence ID" value="CDS88418.1"/>
    <property type="molecule type" value="Genomic_DNA"/>
</dbReference>
<dbReference type="PATRIC" id="fig|1496.854.peg.1610"/>
<keyword evidence="2" id="KW-0472">Membrane</keyword>
<keyword evidence="2" id="KW-0812">Transmembrane</keyword>
<dbReference type="PANTHER" id="PTHR33392">
    <property type="entry name" value="POLYISOPRENYL-TEICHOIC ACID--PEPTIDOGLYCAN TEICHOIC ACID TRANSFERASE TAGU"/>
    <property type="match status" value="1"/>
</dbReference>
<evidence type="ECO:0000256" key="1">
    <source>
        <dbReference type="ARBA" id="ARBA00006068"/>
    </source>
</evidence>
<protein>
    <submittedName>
        <fullName evidence="5">Putative penicillin-binding protein repressor</fullName>
    </submittedName>
    <submittedName>
        <fullName evidence="6">Transcriptional regulator, LytR family</fullName>
    </submittedName>
</protein>
<dbReference type="Gene3D" id="3.40.630.190">
    <property type="entry name" value="LCP protein"/>
    <property type="match status" value="1"/>
</dbReference>
<accession>A0A069AJZ3</accession>
<dbReference type="NCBIfam" id="TIGR00350">
    <property type="entry name" value="lytR_cpsA_psr"/>
    <property type="match status" value="1"/>
</dbReference>
<name>A0A069AJZ3_CLODI</name>
<proteinExistence type="inferred from homology"/>
<dbReference type="EMBL" id="LK932849">
    <property type="protein sequence ID" value="CDS95694.1"/>
    <property type="molecule type" value="Genomic_DNA"/>
</dbReference>
<feature type="domain" description="Cell envelope-related transcriptional attenuator" evidence="3">
    <location>
        <begin position="72"/>
        <end position="231"/>
    </location>
</feature>
<gene>
    <name evidence="6" type="ORF">BN1095_20224</name>
    <name evidence="4" type="ORF">BN1096_690049</name>
    <name evidence="5" type="ORF">BN1097_700050</name>
</gene>
<keyword evidence="2" id="KW-1133">Transmembrane helix</keyword>
<dbReference type="InterPro" id="IPR004474">
    <property type="entry name" value="LytR_CpsA_psr"/>
</dbReference>
<feature type="transmembrane region" description="Helical" evidence="2">
    <location>
        <begin position="7"/>
        <end position="28"/>
    </location>
</feature>
<evidence type="ECO:0000313" key="6">
    <source>
        <dbReference type="EMBL" id="CDS95694.1"/>
    </source>
</evidence>
<organism evidence="6">
    <name type="scientific">Clostridioides difficile</name>
    <name type="common">Peptoclostridium difficile</name>
    <dbReference type="NCBI Taxonomy" id="1496"/>
    <lineage>
        <taxon>Bacteria</taxon>
        <taxon>Bacillati</taxon>
        <taxon>Bacillota</taxon>
        <taxon>Clostridia</taxon>
        <taxon>Peptostreptococcales</taxon>
        <taxon>Peptostreptococcaceae</taxon>
        <taxon>Clostridioides</taxon>
    </lineage>
</organism>
<comment type="similarity">
    <text evidence="1">Belongs to the LytR/CpsA/Psr (LCP) family.</text>
</comment>
<evidence type="ECO:0000313" key="5">
    <source>
        <dbReference type="EMBL" id="CDS89088.1"/>
    </source>
</evidence>
<dbReference type="AlphaFoldDB" id="A0A069AJZ3"/>
<reference evidence="6" key="1">
    <citation type="submission" date="2014-07" db="EMBL/GenBank/DDBJ databases">
        <authorList>
            <person name="Monot Marc"/>
        </authorList>
    </citation>
    <scope>NUCLEOTIDE SEQUENCE</scope>
    <source>
        <strain evidence="6">7032989</strain>
        <strain evidence="5">7032994</strain>
    </source>
</reference>
<dbReference type="Pfam" id="PF03816">
    <property type="entry name" value="LytR_cpsA_psr"/>
    <property type="match status" value="1"/>
</dbReference>
<evidence type="ECO:0000256" key="2">
    <source>
        <dbReference type="SAM" id="Phobius"/>
    </source>
</evidence>
<dbReference type="InterPro" id="IPR050922">
    <property type="entry name" value="LytR/CpsA/Psr_CW_biosynth"/>
</dbReference>